<protein>
    <submittedName>
        <fullName evidence="8">LPS-assembly protein LptD @ Organic solvent tolerance protein</fullName>
    </submittedName>
</protein>
<dbReference type="HAMAP" id="MF_01411">
    <property type="entry name" value="LPS_assembly_LptD"/>
    <property type="match status" value="1"/>
</dbReference>
<dbReference type="GO" id="GO:0043165">
    <property type="term" value="P:Gram-negative-bacterium-type cell outer membrane assembly"/>
    <property type="evidence" value="ECO:0007669"/>
    <property type="project" value="InterPro"/>
</dbReference>
<evidence type="ECO:0000256" key="4">
    <source>
        <dbReference type="SAM" id="MobiDB-lite"/>
    </source>
</evidence>
<evidence type="ECO:0000256" key="3">
    <source>
        <dbReference type="ARBA" id="ARBA00023237"/>
    </source>
</evidence>
<evidence type="ECO:0000256" key="1">
    <source>
        <dbReference type="ARBA" id="ARBA00022729"/>
    </source>
</evidence>
<keyword evidence="3" id="KW-0998">Cell outer membrane</keyword>
<dbReference type="EMBL" id="UOFX01000024">
    <property type="protein sequence ID" value="VAX07424.1"/>
    <property type="molecule type" value="Genomic_DNA"/>
</dbReference>
<dbReference type="InterPro" id="IPR020889">
    <property type="entry name" value="LipoPS_assembly_LptD"/>
</dbReference>
<evidence type="ECO:0000259" key="7">
    <source>
        <dbReference type="Pfam" id="PF19838"/>
    </source>
</evidence>
<dbReference type="GO" id="GO:0009279">
    <property type="term" value="C:cell outer membrane"/>
    <property type="evidence" value="ECO:0007669"/>
    <property type="project" value="InterPro"/>
</dbReference>
<dbReference type="AlphaFoldDB" id="A0A3B1B5W9"/>
<organism evidence="8">
    <name type="scientific">hydrothermal vent metagenome</name>
    <dbReference type="NCBI Taxonomy" id="652676"/>
    <lineage>
        <taxon>unclassified sequences</taxon>
        <taxon>metagenomes</taxon>
        <taxon>ecological metagenomes</taxon>
    </lineage>
</organism>
<dbReference type="InterPro" id="IPR005653">
    <property type="entry name" value="OstA-like_N"/>
</dbReference>
<name>A0A3B1B5W9_9ZZZZ</name>
<proteinExistence type="inferred from homology"/>
<dbReference type="Pfam" id="PF19838">
    <property type="entry name" value="LptD_2"/>
    <property type="match status" value="1"/>
</dbReference>
<dbReference type="InterPro" id="IPR050218">
    <property type="entry name" value="LptD"/>
</dbReference>
<feature type="region of interest" description="Disordered" evidence="4">
    <location>
        <begin position="106"/>
        <end position="135"/>
    </location>
</feature>
<dbReference type="InterPro" id="IPR045659">
    <property type="entry name" value="LptD_2"/>
</dbReference>
<dbReference type="InterPro" id="IPR007543">
    <property type="entry name" value="LptD_C"/>
</dbReference>
<gene>
    <name evidence="8" type="ORF">MNBD_GAMMA26-720</name>
</gene>
<dbReference type="GO" id="GO:0015920">
    <property type="term" value="P:lipopolysaccharide transport"/>
    <property type="evidence" value="ECO:0007669"/>
    <property type="project" value="InterPro"/>
</dbReference>
<reference evidence="8" key="1">
    <citation type="submission" date="2018-06" db="EMBL/GenBank/DDBJ databases">
        <authorList>
            <person name="Zhirakovskaya E."/>
        </authorList>
    </citation>
    <scope>NUCLEOTIDE SEQUENCE</scope>
</reference>
<feature type="domain" description="Organic solvent tolerance-like N-terminal" evidence="5">
    <location>
        <begin position="168"/>
        <end position="301"/>
    </location>
</feature>
<accession>A0A3B1B5W9</accession>
<keyword evidence="1" id="KW-0732">Signal</keyword>
<feature type="compositionally biased region" description="Low complexity" evidence="4">
    <location>
        <begin position="111"/>
        <end position="126"/>
    </location>
</feature>
<feature type="domain" description="LPS-assembly protein LptD central" evidence="7">
    <location>
        <begin position="307"/>
        <end position="386"/>
    </location>
</feature>
<dbReference type="PANTHER" id="PTHR30189">
    <property type="entry name" value="LPS-ASSEMBLY PROTEIN"/>
    <property type="match status" value="1"/>
</dbReference>
<dbReference type="Pfam" id="PF03968">
    <property type="entry name" value="LptD_N"/>
    <property type="match status" value="1"/>
</dbReference>
<sequence length="854" mass="94489">MLPVAISSLLLLSAAQAAKPTWECRTAPDGATWECFKDGLPAAAGPLDQPVTTAPVAEKSSPAVADKPSAAVQEEPVIAPAIRPAHIAAPVEKQPAPVVTAKEPIRPPAPVQAKPVVPTTVATTSPDQSLFGPRIDRGLNWSQCSVASGGTPTPRGTAAISNEEAQTHISSDAAEIRRNDEESIFSGNVEVIRGSQVIEANEIRYNNKTDNLHAQGDVYYQEPGLRISGTSATFDMENHQGQIEAVEYRLPYRMARGSADKAEIQNKDQSRFDGISYTTCRPGSNSWVLRADTMDIDQATGRGEARNVILALSDMPVFYLPYISFPIDDRRKTGMLAPSMGQSDETGTDISMPYYLNLAPNYDATITPRVMSKRGLMLAGELRYLTGDHSGIITGEILPDDDEAPKGQNKTRGAFSIKGRGWLTQNISVDANINHVSDDEYLEDFGGSLAVSSTRQMERRADITYHGEYWSLLGRVQHFQSLDETLASTSRAYNRLPQVRLALNKPDQLYGLTYHLNAEYAWFDRSIGVRGHRYDLHPGLSLPMSRSWGFITPKITARYTGYQLEDEAIGATDDPDRFLGTLSIDSGLYFDRQANWFGSSVTQTIEPRAFYLLIPREDQDDQPIFDTSKLSFSFANLFRENRFNGADRVGDANQLTLAVTSRTLGATGKELLRASIGSIIYFRDRTEQLPGGRNLDEETSAIVAEMGARLTENWSTRASGQWDPHNSDHTDKSAFQLHYRDEERRILNLAYRFTRDVSEQTDFSGRLPLFDHLTLVGRWNYSLRYNQTMEGFGGIEYDGCCYVARAVVRNYVNKAGEEANTGIFLQIEFKGLGSVGSDIITLLDRGIFGYAQNE</sequence>
<dbReference type="Gene3D" id="2.60.450.10">
    <property type="entry name" value="Lipopolysaccharide (LPS) transport protein A like domain"/>
    <property type="match status" value="1"/>
</dbReference>
<dbReference type="Pfam" id="PF04453">
    <property type="entry name" value="LptD"/>
    <property type="match status" value="1"/>
</dbReference>
<dbReference type="PANTHER" id="PTHR30189:SF1">
    <property type="entry name" value="LPS-ASSEMBLY PROTEIN LPTD"/>
    <property type="match status" value="1"/>
</dbReference>
<feature type="domain" description="LptD C-terminal" evidence="6">
    <location>
        <begin position="410"/>
        <end position="780"/>
    </location>
</feature>
<evidence type="ECO:0000313" key="8">
    <source>
        <dbReference type="EMBL" id="VAX07424.1"/>
    </source>
</evidence>
<evidence type="ECO:0000259" key="6">
    <source>
        <dbReference type="Pfam" id="PF04453"/>
    </source>
</evidence>
<evidence type="ECO:0000256" key="2">
    <source>
        <dbReference type="ARBA" id="ARBA00023136"/>
    </source>
</evidence>
<keyword evidence="2" id="KW-0472">Membrane</keyword>
<evidence type="ECO:0000259" key="5">
    <source>
        <dbReference type="Pfam" id="PF03968"/>
    </source>
</evidence>
<dbReference type="GO" id="GO:1990351">
    <property type="term" value="C:transporter complex"/>
    <property type="evidence" value="ECO:0007669"/>
    <property type="project" value="TreeGrafter"/>
</dbReference>